<accession>A0A9D0Z380</accession>
<reference evidence="1" key="2">
    <citation type="journal article" date="2021" name="PeerJ">
        <title>Extensive microbial diversity within the chicken gut microbiome revealed by metagenomics and culture.</title>
        <authorList>
            <person name="Gilroy R."/>
            <person name="Ravi A."/>
            <person name="Getino M."/>
            <person name="Pursley I."/>
            <person name="Horton D.L."/>
            <person name="Alikhan N.F."/>
            <person name="Baker D."/>
            <person name="Gharbi K."/>
            <person name="Hall N."/>
            <person name="Watson M."/>
            <person name="Adriaenssens E.M."/>
            <person name="Foster-Nyarko E."/>
            <person name="Jarju S."/>
            <person name="Secka A."/>
            <person name="Antonio M."/>
            <person name="Oren A."/>
            <person name="Chaudhuri R.R."/>
            <person name="La Ragione R."/>
            <person name="Hildebrand F."/>
            <person name="Pallen M.J."/>
        </authorList>
    </citation>
    <scope>NUCLEOTIDE SEQUENCE</scope>
    <source>
        <strain evidence="1">13361</strain>
    </source>
</reference>
<dbReference type="AlphaFoldDB" id="A0A9D0Z380"/>
<dbReference type="Pfam" id="PF18937">
    <property type="entry name" value="DUF5685"/>
    <property type="match status" value="1"/>
</dbReference>
<comment type="caution">
    <text evidence="1">The sequence shown here is derived from an EMBL/GenBank/DDBJ whole genome shotgun (WGS) entry which is preliminary data.</text>
</comment>
<evidence type="ECO:0000313" key="1">
    <source>
        <dbReference type="EMBL" id="HIQ68456.1"/>
    </source>
</evidence>
<proteinExistence type="predicted"/>
<evidence type="ECO:0000313" key="2">
    <source>
        <dbReference type="Proteomes" id="UP000886796"/>
    </source>
</evidence>
<reference evidence="1" key="1">
    <citation type="submission" date="2020-10" db="EMBL/GenBank/DDBJ databases">
        <authorList>
            <person name="Gilroy R."/>
        </authorList>
    </citation>
    <scope>NUCLEOTIDE SEQUENCE</scope>
    <source>
        <strain evidence="1">13361</strain>
    </source>
</reference>
<organism evidence="1 2">
    <name type="scientific">Candidatus Faecousia excrementigallinarum</name>
    <dbReference type="NCBI Taxonomy" id="2840806"/>
    <lineage>
        <taxon>Bacteria</taxon>
        <taxon>Bacillati</taxon>
        <taxon>Bacillota</taxon>
        <taxon>Clostridia</taxon>
        <taxon>Eubacteriales</taxon>
        <taxon>Oscillospiraceae</taxon>
        <taxon>Faecousia</taxon>
    </lineage>
</organism>
<sequence>MFGFVMADVEELQPEEKKRYQQVYCGICRSIRDRASGTARLALQYDMTFLALLLMSLYEPEEEEGKPACGFHPLAPRPYLSNPCIDYAADMNVLLAYYKALDDWQDDKSVKGRAGALFLKKPAEKIAAQYPRQSQAVRACLQKLSELEKAACPEPDGPAGAFGELMGELMVYREDLWANALRQLGQALGRFIYLADAAVDYRSDRRHHRYNPFLAMGTGEDWRRWEEYLVLTMGRCTQYFESLPLVQDKKLLDNILYSGVWIAYRGKQKEENKER</sequence>
<gene>
    <name evidence="1" type="ORF">IAB74_08125</name>
</gene>
<dbReference type="EMBL" id="DVFK01000110">
    <property type="protein sequence ID" value="HIQ68456.1"/>
    <property type="molecule type" value="Genomic_DNA"/>
</dbReference>
<protein>
    <submittedName>
        <fullName evidence="1">Uncharacterized protein</fullName>
    </submittedName>
</protein>
<dbReference type="InterPro" id="IPR043740">
    <property type="entry name" value="DUF5685"/>
</dbReference>
<dbReference type="Proteomes" id="UP000886796">
    <property type="component" value="Unassembled WGS sequence"/>
</dbReference>
<name>A0A9D0Z380_9FIRM</name>